<sequence>MTTYQSIVDQTAKSLNVIARLTNELKEMMRTTLEKTKDALRRPDGPSVAQVKPVNEATLELYTVASSYLSLIVEAATQTHFIEPQVVAEAERFITSIAVCVKHFCQELNANAAVIAINVTEEGETQFDLTRKILIVMKEACEAKCQVARAALEQRNMLLFHSAMSLRTAGTKAANVDKVSPVLDRGTTRSIVTQTEPASTVTPTDTRLKTTPISLRTQLHPPRPTRKAISSNNDTPSSASHQQGLKFESAEDPELWRLVGDVVVGKLNAQDTLFPLSGQDAQYVLDAIQQHNILIDENMHVRISDFGLAVFADSASRSFGSTRGGNVRWLAPEIMDPNQSDKESSRPTFAGDMYSFACLYDPNNLFAHLSDFAVLGLIMDGTRPNRPWLRTTYEMGDPLWSIISQCWTADPMKRLTASEVLKR</sequence>
<dbReference type="OrthoDB" id="2804215at2759"/>
<dbReference type="InterPro" id="IPR051681">
    <property type="entry name" value="Ser/Thr_Kinases-Pseudokinases"/>
</dbReference>
<dbReference type="InterPro" id="IPR001245">
    <property type="entry name" value="Ser-Thr/Tyr_kinase_cat_dom"/>
</dbReference>
<protein>
    <recommendedName>
        <fullName evidence="2">Protein kinase domain-containing protein</fullName>
    </recommendedName>
</protein>
<feature type="non-terminal residue" evidence="3">
    <location>
        <position position="423"/>
    </location>
</feature>
<proteinExistence type="predicted"/>
<evidence type="ECO:0000256" key="1">
    <source>
        <dbReference type="SAM" id="MobiDB-lite"/>
    </source>
</evidence>
<feature type="compositionally biased region" description="Polar residues" evidence="1">
    <location>
        <begin position="228"/>
        <end position="243"/>
    </location>
</feature>
<dbReference type="SUPFAM" id="SSF56112">
    <property type="entry name" value="Protein kinase-like (PK-like)"/>
    <property type="match status" value="1"/>
</dbReference>
<feature type="compositionally biased region" description="Polar residues" evidence="1">
    <location>
        <begin position="188"/>
        <end position="206"/>
    </location>
</feature>
<dbReference type="Pfam" id="PF07714">
    <property type="entry name" value="PK_Tyr_Ser-Thr"/>
    <property type="match status" value="1"/>
</dbReference>
<dbReference type="Gene3D" id="1.10.510.10">
    <property type="entry name" value="Transferase(Phosphotransferase) domain 1"/>
    <property type="match status" value="1"/>
</dbReference>
<dbReference type="GO" id="GO:0004674">
    <property type="term" value="F:protein serine/threonine kinase activity"/>
    <property type="evidence" value="ECO:0007669"/>
    <property type="project" value="TreeGrafter"/>
</dbReference>
<dbReference type="PROSITE" id="PS50011">
    <property type="entry name" value="PROTEIN_KINASE_DOM"/>
    <property type="match status" value="1"/>
</dbReference>
<keyword evidence="4" id="KW-1185">Reference proteome</keyword>
<dbReference type="Proteomes" id="UP000308730">
    <property type="component" value="Unassembled WGS sequence"/>
</dbReference>
<evidence type="ECO:0000313" key="4">
    <source>
        <dbReference type="Proteomes" id="UP000308730"/>
    </source>
</evidence>
<accession>A0A4S4LRE9</accession>
<evidence type="ECO:0000313" key="3">
    <source>
        <dbReference type="EMBL" id="THH14208.1"/>
    </source>
</evidence>
<dbReference type="InterPro" id="IPR000719">
    <property type="entry name" value="Prot_kinase_dom"/>
</dbReference>
<comment type="caution">
    <text evidence="3">The sequence shown here is derived from an EMBL/GenBank/DDBJ whole genome shotgun (WGS) entry which is preliminary data.</text>
</comment>
<name>A0A4S4LRE9_9APHY</name>
<dbReference type="InterPro" id="IPR011009">
    <property type="entry name" value="Kinase-like_dom_sf"/>
</dbReference>
<organism evidence="3 4">
    <name type="scientific">Antrodiella citrinella</name>
    <dbReference type="NCBI Taxonomy" id="2447956"/>
    <lineage>
        <taxon>Eukaryota</taxon>
        <taxon>Fungi</taxon>
        <taxon>Dikarya</taxon>
        <taxon>Basidiomycota</taxon>
        <taxon>Agaricomycotina</taxon>
        <taxon>Agaricomycetes</taxon>
        <taxon>Polyporales</taxon>
        <taxon>Steccherinaceae</taxon>
        <taxon>Antrodiella</taxon>
    </lineage>
</organism>
<feature type="region of interest" description="Disordered" evidence="1">
    <location>
        <begin position="216"/>
        <end position="244"/>
    </location>
</feature>
<dbReference type="GO" id="GO:0005524">
    <property type="term" value="F:ATP binding"/>
    <property type="evidence" value="ECO:0007669"/>
    <property type="project" value="InterPro"/>
</dbReference>
<reference evidence="3 4" key="1">
    <citation type="submission" date="2019-02" db="EMBL/GenBank/DDBJ databases">
        <title>Genome sequencing of the rare red list fungi Antrodiella citrinella (Flaviporus citrinellus).</title>
        <authorList>
            <person name="Buettner E."/>
            <person name="Kellner H."/>
        </authorList>
    </citation>
    <scope>NUCLEOTIDE SEQUENCE [LARGE SCALE GENOMIC DNA]</scope>
    <source>
        <strain evidence="3 4">DSM 108506</strain>
    </source>
</reference>
<dbReference type="EMBL" id="SGPM01000968">
    <property type="protein sequence ID" value="THH14208.1"/>
    <property type="molecule type" value="Genomic_DNA"/>
</dbReference>
<feature type="region of interest" description="Disordered" evidence="1">
    <location>
        <begin position="187"/>
        <end position="206"/>
    </location>
</feature>
<dbReference type="AlphaFoldDB" id="A0A4S4LRE9"/>
<feature type="domain" description="Protein kinase" evidence="2">
    <location>
        <begin position="58"/>
        <end position="423"/>
    </location>
</feature>
<gene>
    <name evidence="3" type="ORF">EUX98_g9634</name>
</gene>
<dbReference type="PANTHER" id="PTHR44329">
    <property type="entry name" value="SERINE/THREONINE-PROTEIN KINASE TNNI3K-RELATED"/>
    <property type="match status" value="1"/>
</dbReference>
<evidence type="ECO:0000259" key="2">
    <source>
        <dbReference type="PROSITE" id="PS50011"/>
    </source>
</evidence>